<reference evidence="5 6" key="1">
    <citation type="submission" date="2020-08" db="EMBL/GenBank/DDBJ databases">
        <title>Draft genome sequencing of an Anaerocolumna strain isolated from anoxic soil subjected to BSD treatment.</title>
        <authorList>
            <person name="Uek A."/>
            <person name="Tonouchi A."/>
        </authorList>
    </citation>
    <scope>NUCLEOTIDE SEQUENCE [LARGE SCALE GENOMIC DNA]</scope>
    <source>
        <strain evidence="5 6">CTTW</strain>
    </source>
</reference>
<feature type="domain" description="4Fe-4S ferredoxin-type" evidence="4">
    <location>
        <begin position="271"/>
        <end position="300"/>
    </location>
</feature>
<dbReference type="Pfam" id="PF14697">
    <property type="entry name" value="Fer4_21"/>
    <property type="match status" value="1"/>
</dbReference>
<proteinExistence type="predicted"/>
<keyword evidence="1" id="KW-0479">Metal-binding</keyword>
<dbReference type="InterPro" id="IPR017896">
    <property type="entry name" value="4Fe4S_Fe-S-bd"/>
</dbReference>
<evidence type="ECO:0000313" key="6">
    <source>
        <dbReference type="Proteomes" id="UP000515703"/>
    </source>
</evidence>
<dbReference type="Gene3D" id="3.30.70.20">
    <property type="match status" value="1"/>
</dbReference>
<dbReference type="GO" id="GO:0051536">
    <property type="term" value="F:iron-sulfur cluster binding"/>
    <property type="evidence" value="ECO:0007669"/>
    <property type="project" value="UniProtKB-KW"/>
</dbReference>
<organism evidence="5 6">
    <name type="scientific">Anaerocolumna chitinilytica</name>
    <dbReference type="NCBI Taxonomy" id="1727145"/>
    <lineage>
        <taxon>Bacteria</taxon>
        <taxon>Bacillati</taxon>
        <taxon>Bacillota</taxon>
        <taxon>Clostridia</taxon>
        <taxon>Lachnospirales</taxon>
        <taxon>Lachnospiraceae</taxon>
        <taxon>Anaerocolumna</taxon>
    </lineage>
</organism>
<evidence type="ECO:0000259" key="4">
    <source>
        <dbReference type="PROSITE" id="PS51379"/>
    </source>
</evidence>
<gene>
    <name evidence="5" type="ORF">bsdcttw_08150</name>
</gene>
<evidence type="ECO:0000256" key="2">
    <source>
        <dbReference type="ARBA" id="ARBA00023004"/>
    </source>
</evidence>
<protein>
    <recommendedName>
        <fullName evidence="4">4Fe-4S ferredoxin-type domain-containing protein</fullName>
    </recommendedName>
</protein>
<dbReference type="PROSITE" id="PS00198">
    <property type="entry name" value="4FE4S_FER_1"/>
    <property type="match status" value="1"/>
</dbReference>
<dbReference type="SUPFAM" id="SSF54862">
    <property type="entry name" value="4Fe-4S ferredoxins"/>
    <property type="match status" value="1"/>
</dbReference>
<evidence type="ECO:0000313" key="5">
    <source>
        <dbReference type="EMBL" id="BCJ97774.1"/>
    </source>
</evidence>
<feature type="domain" description="4Fe-4S ferredoxin-type" evidence="4">
    <location>
        <begin position="243"/>
        <end position="270"/>
    </location>
</feature>
<dbReference type="Proteomes" id="UP000515703">
    <property type="component" value="Chromosome"/>
</dbReference>
<evidence type="ECO:0000256" key="3">
    <source>
        <dbReference type="ARBA" id="ARBA00023014"/>
    </source>
</evidence>
<dbReference type="GO" id="GO:0046872">
    <property type="term" value="F:metal ion binding"/>
    <property type="evidence" value="ECO:0007669"/>
    <property type="project" value="UniProtKB-KW"/>
</dbReference>
<keyword evidence="2" id="KW-0408">Iron</keyword>
<evidence type="ECO:0000256" key="1">
    <source>
        <dbReference type="ARBA" id="ARBA00022723"/>
    </source>
</evidence>
<dbReference type="AlphaFoldDB" id="A0A7I8DK99"/>
<accession>A0A7I8DK99</accession>
<keyword evidence="6" id="KW-1185">Reference proteome</keyword>
<keyword evidence="3" id="KW-0411">Iron-sulfur</keyword>
<dbReference type="PROSITE" id="PS51379">
    <property type="entry name" value="4FE4S_FER_2"/>
    <property type="match status" value="2"/>
</dbReference>
<dbReference type="InterPro" id="IPR017900">
    <property type="entry name" value="4Fe4S_Fe_S_CS"/>
</dbReference>
<dbReference type="KEGG" id="acht:bsdcttw_08150"/>
<reference evidence="5 6" key="2">
    <citation type="submission" date="2020-08" db="EMBL/GenBank/DDBJ databases">
        <authorList>
            <person name="Ueki A."/>
            <person name="Tonouchi A."/>
        </authorList>
    </citation>
    <scope>NUCLEOTIDE SEQUENCE [LARGE SCALE GENOMIC DNA]</scope>
    <source>
        <strain evidence="5 6">CTTW</strain>
    </source>
</reference>
<name>A0A7I8DK99_9FIRM</name>
<sequence length="305" mass="34945">MISQSFIEKFKVPEAAYPYLEQIFTKVEIDFISNIEKDTFTASDIEELGLGQAEEFIQSSYKRGIISLADEKSERYKLSDFYGRLDIFSISETDTYRSFPKEGREALDSWYFEAYYNGLSQDKNVRPTSDVIMPLKEVLAFIEEQDRPVYLNFCDCRSLKGDCGLPTRTCITYKNGINSFAHRGLSERIDKETAKEIVRKADKDGLMHTVNPNGICNCCEDCCYLFRGQKRRDSLGFWPETNYVIKLDNNSCISCGKCIRTCHFDVFKKESKIQADQSKCVGCGICVEGCPTKSLKLNKRQGYTE</sequence>
<dbReference type="EMBL" id="AP023368">
    <property type="protein sequence ID" value="BCJ97774.1"/>
    <property type="molecule type" value="Genomic_DNA"/>
</dbReference>